<evidence type="ECO:0000313" key="4">
    <source>
        <dbReference type="Proteomes" id="UP000268727"/>
    </source>
</evidence>
<feature type="compositionally biased region" description="Basic and acidic residues" evidence="1">
    <location>
        <begin position="1"/>
        <end position="11"/>
    </location>
</feature>
<dbReference type="AlphaFoldDB" id="A0A3N1H3L0"/>
<reference evidence="3 4" key="1">
    <citation type="submission" date="2018-11" db="EMBL/GenBank/DDBJ databases">
        <title>Sequencing the genomes of 1000 actinobacteria strains.</title>
        <authorList>
            <person name="Klenk H.-P."/>
        </authorList>
    </citation>
    <scope>NUCLEOTIDE SEQUENCE [LARGE SCALE GENOMIC DNA]</scope>
    <source>
        <strain evidence="3 4">DSM 44231</strain>
    </source>
</reference>
<keyword evidence="4" id="KW-1185">Reference proteome</keyword>
<feature type="transmembrane region" description="Helical" evidence="2">
    <location>
        <begin position="40"/>
        <end position="57"/>
    </location>
</feature>
<evidence type="ECO:0000256" key="1">
    <source>
        <dbReference type="SAM" id="MobiDB-lite"/>
    </source>
</evidence>
<gene>
    <name evidence="3" type="ORF">EDD40_2400</name>
</gene>
<proteinExistence type="predicted"/>
<organism evidence="3 4">
    <name type="scientific">Saccharothrix texasensis</name>
    <dbReference type="NCBI Taxonomy" id="103734"/>
    <lineage>
        <taxon>Bacteria</taxon>
        <taxon>Bacillati</taxon>
        <taxon>Actinomycetota</taxon>
        <taxon>Actinomycetes</taxon>
        <taxon>Pseudonocardiales</taxon>
        <taxon>Pseudonocardiaceae</taxon>
        <taxon>Saccharothrix</taxon>
    </lineage>
</organism>
<evidence type="ECO:0000256" key="2">
    <source>
        <dbReference type="SAM" id="Phobius"/>
    </source>
</evidence>
<protein>
    <submittedName>
        <fullName evidence="3">Uncharacterized protein</fullName>
    </submittedName>
</protein>
<sequence length="326" mass="34682">MNPHDVSDVLHHRAGPPEIPHAARMDGVRARVRRVRRRRAFVAVACAVLALVGGTLVTRPALLDSRPAAPEPFPEYLLSSRVLAQTWGHTPEPLTIRFTPTSAPEDLTLIFRCDFGDRHTTGDKQSLSVAISVDGQEVARTACLDDATSTGDRELAGSLRTGRESLVRLTVLGHMSEPPVGTTTPAVGPAPDGVAIRLAVGEHVPVTEYPLPPPPEEPVRVDEHVGGDADIVLRADPLDPNKPQKVVVAWRGLSSMVLMNGSPGRLRVLVGDVTVADASNYGYTPSGVTGSVGFDPTGLVPGQPVEISVVPEGAHGDWVLALWEED</sequence>
<name>A0A3N1H3L0_9PSEU</name>
<accession>A0A3N1H3L0</accession>
<evidence type="ECO:0000313" key="3">
    <source>
        <dbReference type="EMBL" id="ROP37113.1"/>
    </source>
</evidence>
<keyword evidence="2" id="KW-0812">Transmembrane</keyword>
<dbReference type="EMBL" id="RJKM01000001">
    <property type="protein sequence ID" value="ROP37113.1"/>
    <property type="molecule type" value="Genomic_DNA"/>
</dbReference>
<feature type="region of interest" description="Disordered" evidence="1">
    <location>
        <begin position="1"/>
        <end position="21"/>
    </location>
</feature>
<comment type="caution">
    <text evidence="3">The sequence shown here is derived from an EMBL/GenBank/DDBJ whole genome shotgun (WGS) entry which is preliminary data.</text>
</comment>
<dbReference type="Proteomes" id="UP000268727">
    <property type="component" value="Unassembled WGS sequence"/>
</dbReference>
<keyword evidence="2" id="KW-0472">Membrane</keyword>
<keyword evidence="2" id="KW-1133">Transmembrane helix</keyword>